<dbReference type="PANTHER" id="PTHR43227">
    <property type="entry name" value="BLL4140 PROTEIN"/>
    <property type="match status" value="1"/>
</dbReference>
<keyword evidence="4 7" id="KW-0812">Transmembrane</keyword>
<evidence type="ECO:0000256" key="2">
    <source>
        <dbReference type="ARBA" id="ARBA00022448"/>
    </source>
</evidence>
<feature type="domain" description="ABC transmembrane type-1" evidence="8">
    <location>
        <begin position="86"/>
        <end position="300"/>
    </location>
</feature>
<name>A0ABP9SDC3_9ACTN</name>
<dbReference type="Gene3D" id="1.10.3720.10">
    <property type="entry name" value="MetI-like"/>
    <property type="match status" value="1"/>
</dbReference>
<evidence type="ECO:0000256" key="1">
    <source>
        <dbReference type="ARBA" id="ARBA00004651"/>
    </source>
</evidence>
<dbReference type="EMBL" id="BAABJQ010000019">
    <property type="protein sequence ID" value="GAA5193429.1"/>
    <property type="molecule type" value="Genomic_DNA"/>
</dbReference>
<evidence type="ECO:0000259" key="8">
    <source>
        <dbReference type="PROSITE" id="PS50928"/>
    </source>
</evidence>
<dbReference type="InterPro" id="IPR050809">
    <property type="entry name" value="UgpAE/MalFG_permease"/>
</dbReference>
<dbReference type="InterPro" id="IPR000515">
    <property type="entry name" value="MetI-like"/>
</dbReference>
<accession>A0ABP9SDC3</accession>
<feature type="transmembrane region" description="Helical" evidence="7">
    <location>
        <begin position="123"/>
        <end position="144"/>
    </location>
</feature>
<keyword evidence="5 7" id="KW-1133">Transmembrane helix</keyword>
<keyword evidence="10" id="KW-1185">Reference proteome</keyword>
<feature type="transmembrane region" description="Helical" evidence="7">
    <location>
        <begin position="280"/>
        <end position="300"/>
    </location>
</feature>
<dbReference type="SUPFAM" id="SSF161098">
    <property type="entry name" value="MetI-like"/>
    <property type="match status" value="1"/>
</dbReference>
<evidence type="ECO:0000313" key="9">
    <source>
        <dbReference type="EMBL" id="GAA5193429.1"/>
    </source>
</evidence>
<comment type="similarity">
    <text evidence="7">Belongs to the binding-protein-dependent transport system permease family.</text>
</comment>
<reference evidence="10" key="1">
    <citation type="journal article" date="2019" name="Int. J. Syst. Evol. Microbiol.">
        <title>The Global Catalogue of Microorganisms (GCM) 10K type strain sequencing project: providing services to taxonomists for standard genome sequencing and annotation.</title>
        <authorList>
            <consortium name="The Broad Institute Genomics Platform"/>
            <consortium name="The Broad Institute Genome Sequencing Center for Infectious Disease"/>
            <person name="Wu L."/>
            <person name="Ma J."/>
        </authorList>
    </citation>
    <scope>NUCLEOTIDE SEQUENCE [LARGE SCALE GENOMIC DNA]</scope>
    <source>
        <strain evidence="10">JCM 18304</strain>
    </source>
</reference>
<dbReference type="Pfam" id="PF00528">
    <property type="entry name" value="BPD_transp_1"/>
    <property type="match status" value="1"/>
</dbReference>
<keyword evidence="3" id="KW-1003">Cell membrane</keyword>
<keyword evidence="2 7" id="KW-0813">Transport</keyword>
<feature type="transmembrane region" description="Helical" evidence="7">
    <location>
        <begin position="27"/>
        <end position="56"/>
    </location>
</feature>
<dbReference type="RefSeq" id="WP_345634450.1">
    <property type="nucleotide sequence ID" value="NZ_BAABJQ010000019.1"/>
</dbReference>
<evidence type="ECO:0000313" key="10">
    <source>
        <dbReference type="Proteomes" id="UP001501570"/>
    </source>
</evidence>
<proteinExistence type="inferred from homology"/>
<dbReference type="PANTHER" id="PTHR43227:SF8">
    <property type="entry name" value="DIACETYLCHITOBIOSE UPTAKE SYSTEM PERMEASE PROTEIN DASB"/>
    <property type="match status" value="1"/>
</dbReference>
<dbReference type="InterPro" id="IPR035906">
    <property type="entry name" value="MetI-like_sf"/>
</dbReference>
<comment type="caution">
    <text evidence="9">The sequence shown here is derived from an EMBL/GenBank/DDBJ whole genome shotgun (WGS) entry which is preliminary data.</text>
</comment>
<evidence type="ECO:0000256" key="4">
    <source>
        <dbReference type="ARBA" id="ARBA00022692"/>
    </source>
</evidence>
<feature type="transmembrane region" description="Helical" evidence="7">
    <location>
        <begin position="230"/>
        <end position="253"/>
    </location>
</feature>
<comment type="subcellular location">
    <subcellularLocation>
        <location evidence="1 7">Cell membrane</location>
        <topology evidence="1 7">Multi-pass membrane protein</topology>
    </subcellularLocation>
</comment>
<feature type="transmembrane region" description="Helical" evidence="7">
    <location>
        <begin position="173"/>
        <end position="195"/>
    </location>
</feature>
<feature type="transmembrane region" description="Helical" evidence="7">
    <location>
        <begin position="90"/>
        <end position="111"/>
    </location>
</feature>
<evidence type="ECO:0000256" key="3">
    <source>
        <dbReference type="ARBA" id="ARBA00022475"/>
    </source>
</evidence>
<evidence type="ECO:0000256" key="5">
    <source>
        <dbReference type="ARBA" id="ARBA00022989"/>
    </source>
</evidence>
<evidence type="ECO:0000256" key="6">
    <source>
        <dbReference type="ARBA" id="ARBA00023136"/>
    </source>
</evidence>
<keyword evidence="6 7" id="KW-0472">Membrane</keyword>
<sequence length="308" mass="33622">MTQVLVQTPLDAPAPAMRRAKKPRDKALIALALPSLVWYVVFTIGPLCAMFVVAFMKWPGLAAPTSFNGLDNIRNLMTDDRLYTALKNTAIQLVVSLPIIMIGAFMLGYFLNLKLPGHRILRVIMFVPGLVSLPAIGMLFVAVLGPTGLVNSMLGEVGLDSLNTAWLADPRTALAALIAVGVWSGIGFTSILFAARLSAIDQEIYDAAETDGANHWQRMWRIAYPIVEDYFGVLTMLQYLWTLFGSAGLILLLTRGGPGESTSTLAWLVYRFGFREPNVGYSQAVGLVLFVLGVAGLLAIRRAFRARF</sequence>
<protein>
    <submittedName>
        <fullName evidence="9">Sugar ABC transporter permease</fullName>
    </submittedName>
</protein>
<dbReference type="Proteomes" id="UP001501570">
    <property type="component" value="Unassembled WGS sequence"/>
</dbReference>
<organism evidence="9 10">
    <name type="scientific">Rugosimonospora acidiphila</name>
    <dbReference type="NCBI Taxonomy" id="556531"/>
    <lineage>
        <taxon>Bacteria</taxon>
        <taxon>Bacillati</taxon>
        <taxon>Actinomycetota</taxon>
        <taxon>Actinomycetes</taxon>
        <taxon>Micromonosporales</taxon>
        <taxon>Micromonosporaceae</taxon>
        <taxon>Rugosimonospora</taxon>
    </lineage>
</organism>
<dbReference type="PROSITE" id="PS50928">
    <property type="entry name" value="ABC_TM1"/>
    <property type="match status" value="1"/>
</dbReference>
<dbReference type="CDD" id="cd06261">
    <property type="entry name" value="TM_PBP2"/>
    <property type="match status" value="1"/>
</dbReference>
<gene>
    <name evidence="9" type="ORF">GCM10023322_55420</name>
</gene>
<evidence type="ECO:0000256" key="7">
    <source>
        <dbReference type="RuleBase" id="RU363032"/>
    </source>
</evidence>